<name>A0A2V3U6Z8_9HYPH</name>
<dbReference type="InterPro" id="IPR036188">
    <property type="entry name" value="FAD/NAD-bd_sf"/>
</dbReference>
<dbReference type="Pfam" id="PF12831">
    <property type="entry name" value="FAD_oxidored"/>
    <property type="match status" value="1"/>
</dbReference>
<dbReference type="RefSeq" id="WP_110375045.1">
    <property type="nucleotide sequence ID" value="NZ_JAHBRY010000001.1"/>
</dbReference>
<keyword evidence="1" id="KW-0472">Membrane</keyword>
<protein>
    <submittedName>
        <fullName evidence="2">FAD dependent oxidoreductase</fullName>
    </submittedName>
</protein>
<comment type="caution">
    <text evidence="2">The sequence shown here is derived from an EMBL/GenBank/DDBJ whole genome shotgun (WGS) entry which is preliminary data.</text>
</comment>
<accession>A0A2V3U6Z8</accession>
<sequence length="97" mass="9708">MTERREVFDVVVLGAGAAGIAAVIAAATNGANTLLIDAGPMPGGESMSGTPALGCLSSSGEWTVGGIARRLFEQCAEYDGPTSMPPTQPSSVVPCPN</sequence>
<evidence type="ECO:0000313" key="3">
    <source>
        <dbReference type="Proteomes" id="UP000248021"/>
    </source>
</evidence>
<dbReference type="Gene3D" id="3.50.50.60">
    <property type="entry name" value="FAD/NAD(P)-binding domain"/>
    <property type="match status" value="1"/>
</dbReference>
<proteinExistence type="predicted"/>
<keyword evidence="1" id="KW-0812">Transmembrane</keyword>
<dbReference type="EMBL" id="QJJK01000005">
    <property type="protein sequence ID" value="PXW59003.1"/>
    <property type="molecule type" value="Genomic_DNA"/>
</dbReference>
<organism evidence="2 3">
    <name type="scientific">Chelatococcus asaccharovorans</name>
    <dbReference type="NCBI Taxonomy" id="28210"/>
    <lineage>
        <taxon>Bacteria</taxon>
        <taxon>Pseudomonadati</taxon>
        <taxon>Pseudomonadota</taxon>
        <taxon>Alphaproteobacteria</taxon>
        <taxon>Hyphomicrobiales</taxon>
        <taxon>Chelatococcaceae</taxon>
        <taxon>Chelatococcus</taxon>
    </lineage>
</organism>
<dbReference type="AlphaFoldDB" id="A0A2V3U6Z8"/>
<evidence type="ECO:0000313" key="2">
    <source>
        <dbReference type="EMBL" id="PXW59003.1"/>
    </source>
</evidence>
<gene>
    <name evidence="2" type="ORF">C7450_105352</name>
</gene>
<reference evidence="2 3" key="1">
    <citation type="submission" date="2018-05" db="EMBL/GenBank/DDBJ databases">
        <title>Genomic Encyclopedia of Type Strains, Phase IV (KMG-IV): sequencing the most valuable type-strain genomes for metagenomic binning, comparative biology and taxonomic classification.</title>
        <authorList>
            <person name="Goeker M."/>
        </authorList>
    </citation>
    <scope>NUCLEOTIDE SEQUENCE [LARGE SCALE GENOMIC DNA]</scope>
    <source>
        <strain evidence="2 3">DSM 6462</strain>
    </source>
</reference>
<keyword evidence="3" id="KW-1185">Reference proteome</keyword>
<feature type="transmembrane region" description="Helical" evidence="1">
    <location>
        <begin position="7"/>
        <end position="27"/>
    </location>
</feature>
<evidence type="ECO:0000256" key="1">
    <source>
        <dbReference type="SAM" id="Phobius"/>
    </source>
</evidence>
<keyword evidence="1" id="KW-1133">Transmembrane helix</keyword>
<dbReference type="Proteomes" id="UP000248021">
    <property type="component" value="Unassembled WGS sequence"/>
</dbReference>
<dbReference type="SUPFAM" id="SSF51905">
    <property type="entry name" value="FAD/NAD(P)-binding domain"/>
    <property type="match status" value="1"/>
</dbReference>